<evidence type="ECO:0000256" key="1">
    <source>
        <dbReference type="ARBA" id="ARBA00023015"/>
    </source>
</evidence>
<dbReference type="InterPro" id="IPR036390">
    <property type="entry name" value="WH_DNA-bd_sf"/>
</dbReference>
<proteinExistence type="predicted"/>
<protein>
    <submittedName>
        <fullName evidence="5">FadR family transcriptional regulator</fullName>
    </submittedName>
</protein>
<dbReference type="Pfam" id="PF07729">
    <property type="entry name" value="FCD"/>
    <property type="match status" value="1"/>
</dbReference>
<feature type="domain" description="HTH gntR-type" evidence="4">
    <location>
        <begin position="16"/>
        <end position="84"/>
    </location>
</feature>
<dbReference type="PRINTS" id="PR00035">
    <property type="entry name" value="HTHGNTR"/>
</dbReference>
<dbReference type="KEGG" id="halc:EY643_09905"/>
<dbReference type="OrthoDB" id="5450856at2"/>
<dbReference type="InterPro" id="IPR008920">
    <property type="entry name" value="TF_FadR/GntR_C"/>
</dbReference>
<dbReference type="RefSeq" id="WP_152662056.1">
    <property type="nucleotide sequence ID" value="NZ_CP036422.1"/>
</dbReference>
<dbReference type="PROSITE" id="PS50949">
    <property type="entry name" value="HTH_GNTR"/>
    <property type="match status" value="1"/>
</dbReference>
<dbReference type="SMART" id="SM00345">
    <property type="entry name" value="HTH_GNTR"/>
    <property type="match status" value="1"/>
</dbReference>
<dbReference type="CDD" id="cd07377">
    <property type="entry name" value="WHTH_GntR"/>
    <property type="match status" value="1"/>
</dbReference>
<dbReference type="EMBL" id="CP036422">
    <property type="protein sequence ID" value="QFU75950.1"/>
    <property type="molecule type" value="Genomic_DNA"/>
</dbReference>
<dbReference type="GO" id="GO:0003677">
    <property type="term" value="F:DNA binding"/>
    <property type="evidence" value="ECO:0007669"/>
    <property type="project" value="UniProtKB-KW"/>
</dbReference>
<keyword evidence="6" id="KW-1185">Reference proteome</keyword>
<dbReference type="SMART" id="SM00895">
    <property type="entry name" value="FCD"/>
    <property type="match status" value="1"/>
</dbReference>
<reference evidence="5 6" key="1">
    <citation type="submission" date="2019-02" db="EMBL/GenBank/DDBJ databases">
        <authorList>
            <person name="Li S.-H."/>
        </authorList>
    </citation>
    <scope>NUCLEOTIDE SEQUENCE [LARGE SCALE GENOMIC DNA]</scope>
    <source>
        <strain evidence="5 6">IMCC14385</strain>
    </source>
</reference>
<name>A0A5P9NJE6_9GAMM</name>
<evidence type="ECO:0000256" key="2">
    <source>
        <dbReference type="ARBA" id="ARBA00023125"/>
    </source>
</evidence>
<keyword evidence="2" id="KW-0238">DNA-binding</keyword>
<dbReference type="Gene3D" id="1.10.10.10">
    <property type="entry name" value="Winged helix-like DNA-binding domain superfamily/Winged helix DNA-binding domain"/>
    <property type="match status" value="1"/>
</dbReference>
<evidence type="ECO:0000313" key="6">
    <source>
        <dbReference type="Proteomes" id="UP000326287"/>
    </source>
</evidence>
<keyword evidence="3" id="KW-0804">Transcription</keyword>
<dbReference type="PANTHER" id="PTHR43537:SF5">
    <property type="entry name" value="UXU OPERON TRANSCRIPTIONAL REGULATOR"/>
    <property type="match status" value="1"/>
</dbReference>
<dbReference type="SUPFAM" id="SSF46785">
    <property type="entry name" value="Winged helix' DNA-binding domain"/>
    <property type="match status" value="1"/>
</dbReference>
<dbReference type="Proteomes" id="UP000326287">
    <property type="component" value="Chromosome"/>
</dbReference>
<evidence type="ECO:0000256" key="3">
    <source>
        <dbReference type="ARBA" id="ARBA00023163"/>
    </source>
</evidence>
<dbReference type="SUPFAM" id="SSF48008">
    <property type="entry name" value="GntR ligand-binding domain-like"/>
    <property type="match status" value="1"/>
</dbReference>
<dbReference type="InterPro" id="IPR011711">
    <property type="entry name" value="GntR_C"/>
</dbReference>
<sequence length="236" mass="26128">MAATERDSPIQAIKVQRLYLQVARQLEELIASGTFTPGKRLPAERELAAQFEVSRPTIREAMIALELAGHVEVRSGSGVYVLETTKSHDTLGLGEAPGPFEILEARRLIEAEACALAAQRITPGEIATLNSLLVQMEDDSVAVEAAELIDFEFHRTIANACGNSALTASIEWLWQLRKESEISTHFHRRVREEGSRPIVADHQRIVDALRSQDASAARDAMHGHLQRVIDNLMETM</sequence>
<evidence type="ECO:0000259" key="4">
    <source>
        <dbReference type="PROSITE" id="PS50949"/>
    </source>
</evidence>
<dbReference type="InterPro" id="IPR036388">
    <property type="entry name" value="WH-like_DNA-bd_sf"/>
</dbReference>
<dbReference type="PANTHER" id="PTHR43537">
    <property type="entry name" value="TRANSCRIPTIONAL REGULATOR, GNTR FAMILY"/>
    <property type="match status" value="1"/>
</dbReference>
<evidence type="ECO:0000313" key="5">
    <source>
        <dbReference type="EMBL" id="QFU75950.1"/>
    </source>
</evidence>
<dbReference type="Gene3D" id="1.20.120.530">
    <property type="entry name" value="GntR ligand-binding domain-like"/>
    <property type="match status" value="1"/>
</dbReference>
<dbReference type="Pfam" id="PF00392">
    <property type="entry name" value="GntR"/>
    <property type="match status" value="1"/>
</dbReference>
<accession>A0A5P9NJE6</accession>
<gene>
    <name evidence="5" type="ORF">EY643_09905</name>
</gene>
<dbReference type="InterPro" id="IPR000524">
    <property type="entry name" value="Tscrpt_reg_HTH_GntR"/>
</dbReference>
<dbReference type="AlphaFoldDB" id="A0A5P9NJE6"/>
<dbReference type="GO" id="GO:0003700">
    <property type="term" value="F:DNA-binding transcription factor activity"/>
    <property type="evidence" value="ECO:0007669"/>
    <property type="project" value="InterPro"/>
</dbReference>
<keyword evidence="1" id="KW-0805">Transcription regulation</keyword>
<organism evidence="5 6">
    <name type="scientific">Halioglobus maricola</name>
    <dbReference type="NCBI Taxonomy" id="2601894"/>
    <lineage>
        <taxon>Bacteria</taxon>
        <taxon>Pseudomonadati</taxon>
        <taxon>Pseudomonadota</taxon>
        <taxon>Gammaproteobacteria</taxon>
        <taxon>Cellvibrionales</taxon>
        <taxon>Halieaceae</taxon>
        <taxon>Halioglobus</taxon>
    </lineage>
</organism>